<proteinExistence type="predicted"/>
<dbReference type="GO" id="GO:0003677">
    <property type="term" value="F:DNA binding"/>
    <property type="evidence" value="ECO:0007669"/>
    <property type="project" value="UniProtKB-UniRule"/>
</dbReference>
<dbReference type="Proteomes" id="UP000270261">
    <property type="component" value="Unassembled WGS sequence"/>
</dbReference>
<dbReference type="Pfam" id="PF04014">
    <property type="entry name" value="MazE_antitoxin"/>
    <property type="match status" value="1"/>
</dbReference>
<dbReference type="InterPro" id="IPR037914">
    <property type="entry name" value="SpoVT-AbrB_sf"/>
</dbReference>
<gene>
    <name evidence="3" type="ORF">EHV23_10700</name>
</gene>
<dbReference type="RefSeq" id="WP_125096061.1">
    <property type="nucleotide sequence ID" value="NZ_RRUE01000002.1"/>
</dbReference>
<reference evidence="3 4" key="1">
    <citation type="submission" date="2018-11" db="EMBL/GenBank/DDBJ databases">
        <title>Genome sequencing of Lautropia sp. KCOM 2505 (= ChDC F240).</title>
        <authorList>
            <person name="Kook J.-K."/>
            <person name="Park S.-N."/>
            <person name="Lim Y.K."/>
        </authorList>
    </citation>
    <scope>NUCLEOTIDE SEQUENCE [LARGE SCALE GENOMIC DNA]</scope>
    <source>
        <strain evidence="3 4">KCOM 2505</strain>
    </source>
</reference>
<dbReference type="AlphaFoldDB" id="A0A3R8NQY8"/>
<evidence type="ECO:0000313" key="4">
    <source>
        <dbReference type="Proteomes" id="UP000270261"/>
    </source>
</evidence>
<keyword evidence="1 3" id="KW-0238">DNA-binding</keyword>
<organism evidence="3 4">
    <name type="scientific">Lautropia dentalis</name>
    <dbReference type="NCBI Taxonomy" id="2490857"/>
    <lineage>
        <taxon>Bacteria</taxon>
        <taxon>Pseudomonadati</taxon>
        <taxon>Pseudomonadota</taxon>
        <taxon>Betaproteobacteria</taxon>
        <taxon>Burkholderiales</taxon>
        <taxon>Burkholderiaceae</taxon>
        <taxon>Lautropia</taxon>
    </lineage>
</organism>
<dbReference type="OrthoDB" id="9811597at2"/>
<evidence type="ECO:0000259" key="2">
    <source>
        <dbReference type="PROSITE" id="PS51740"/>
    </source>
</evidence>
<dbReference type="InterPro" id="IPR007159">
    <property type="entry name" value="SpoVT-AbrB_dom"/>
</dbReference>
<name>A0A3R8NQY8_9BURK</name>
<protein>
    <submittedName>
        <fullName evidence="3">AbrB/MazE/SpoVT family DNA-binding domain-containing protein</fullName>
    </submittedName>
</protein>
<dbReference type="Gene3D" id="2.10.260.10">
    <property type="match status" value="1"/>
</dbReference>
<dbReference type="SUPFAM" id="SSF89447">
    <property type="entry name" value="AbrB/MazE/MraZ-like"/>
    <property type="match status" value="1"/>
</dbReference>
<dbReference type="EMBL" id="RRUE01000002">
    <property type="protein sequence ID" value="RRN43861.1"/>
    <property type="molecule type" value="Genomic_DNA"/>
</dbReference>
<keyword evidence="4" id="KW-1185">Reference proteome</keyword>
<accession>A0A3R8NQY8</accession>
<sequence>MITATITQNGRITLPDDLLQAMGVRAGDRLIFVEDKNGQFLLSASRRDVTALKGMFGKPARVVSIEEMNEAIRTCGAAAR</sequence>
<comment type="caution">
    <text evidence="3">The sequence shown here is derived from an EMBL/GenBank/DDBJ whole genome shotgun (WGS) entry which is preliminary data.</text>
</comment>
<dbReference type="SMART" id="SM00966">
    <property type="entry name" value="SpoVT_AbrB"/>
    <property type="match status" value="1"/>
</dbReference>
<feature type="domain" description="SpoVT-AbrB" evidence="2">
    <location>
        <begin position="1"/>
        <end position="47"/>
    </location>
</feature>
<evidence type="ECO:0000313" key="3">
    <source>
        <dbReference type="EMBL" id="RRN43861.1"/>
    </source>
</evidence>
<dbReference type="PROSITE" id="PS51740">
    <property type="entry name" value="SPOVT_ABRB"/>
    <property type="match status" value="1"/>
</dbReference>
<evidence type="ECO:0000256" key="1">
    <source>
        <dbReference type="PROSITE-ProRule" id="PRU01076"/>
    </source>
</evidence>